<dbReference type="Pfam" id="PF00534">
    <property type="entry name" value="Glycos_transf_1"/>
    <property type="match status" value="1"/>
</dbReference>
<dbReference type="InterPro" id="IPR001296">
    <property type="entry name" value="Glyco_trans_1"/>
</dbReference>
<dbReference type="EMBL" id="QWEI01000001">
    <property type="protein sequence ID" value="RHW39559.1"/>
    <property type="molecule type" value="Genomic_DNA"/>
</dbReference>
<dbReference type="SUPFAM" id="SSF53756">
    <property type="entry name" value="UDP-Glycosyltransferase/glycogen phosphorylase"/>
    <property type="match status" value="1"/>
</dbReference>
<dbReference type="PANTHER" id="PTHR12526:SF630">
    <property type="entry name" value="GLYCOSYLTRANSFERASE"/>
    <property type="match status" value="1"/>
</dbReference>
<dbReference type="GO" id="GO:0016740">
    <property type="term" value="F:transferase activity"/>
    <property type="evidence" value="ECO:0007669"/>
    <property type="project" value="UniProtKB-KW"/>
</dbReference>
<evidence type="ECO:0000313" key="2">
    <source>
        <dbReference type="EMBL" id="RHW39559.1"/>
    </source>
</evidence>
<dbReference type="AlphaFoldDB" id="A0A396SJM7"/>
<organism evidence="2 3">
    <name type="scientific">Ureibacillus yapensis</name>
    <dbReference type="NCBI Taxonomy" id="2304605"/>
    <lineage>
        <taxon>Bacteria</taxon>
        <taxon>Bacillati</taxon>
        <taxon>Bacillota</taxon>
        <taxon>Bacilli</taxon>
        <taxon>Bacillales</taxon>
        <taxon>Caryophanaceae</taxon>
        <taxon>Ureibacillus</taxon>
    </lineage>
</organism>
<dbReference type="Proteomes" id="UP000265692">
    <property type="component" value="Unassembled WGS sequence"/>
</dbReference>
<feature type="domain" description="Glycosyl transferase family 1" evidence="1">
    <location>
        <begin position="203"/>
        <end position="332"/>
    </location>
</feature>
<protein>
    <submittedName>
        <fullName evidence="2">Glycosyltransferase</fullName>
    </submittedName>
</protein>
<sequence length="390" mass="44875">MKVIFFHDGPIKKDEDNNYYGTAHNDDTFKRYYQIADELGVVIREVSVSKSEAEQKLSKITVSPFEVVACPNISSLKGILLKEKKAKEIIYKEIEKCDYVVARIPSMIGFIAIDYAIKLKKPYLVEVVTCPWDAFWNHSIKGKIVAPFMYKKTKDLVRNAEHVLYVTNEFLQKRYPTKGKSVNCSNVALKKFDNSTLENRIKKITNMNKDRRVIIGTTAAVDIRFKGQQYVIEALGKLKSQGYNNFEYHLVGGGDQKYLKNVAEKNGVTDRVKFLGSVQHNDVFKWLDGIDIYVQPSRQEGLPRALIEAMSKGLPAFGARTAGIPELLEKEFVFSNSKNNLREICNILTSFDKETMLSQAKRNYEESKKYDSSLIEERRRNFFRLFKESY</sequence>
<evidence type="ECO:0000259" key="1">
    <source>
        <dbReference type="Pfam" id="PF00534"/>
    </source>
</evidence>
<proteinExistence type="predicted"/>
<name>A0A396SJM7_9BACL</name>
<comment type="caution">
    <text evidence="2">The sequence shown here is derived from an EMBL/GenBank/DDBJ whole genome shotgun (WGS) entry which is preliminary data.</text>
</comment>
<reference evidence="2 3" key="1">
    <citation type="submission" date="2018-08" db="EMBL/GenBank/DDBJ databases">
        <title>Lysinibacillus sp. YLB-03 draft genome sequence.</title>
        <authorList>
            <person name="Yu L."/>
        </authorList>
    </citation>
    <scope>NUCLEOTIDE SEQUENCE [LARGE SCALE GENOMIC DNA]</scope>
    <source>
        <strain evidence="2 3">YLB-03</strain>
    </source>
</reference>
<accession>A0A396SJM7</accession>
<keyword evidence="2" id="KW-0808">Transferase</keyword>
<keyword evidence="3" id="KW-1185">Reference proteome</keyword>
<dbReference type="CDD" id="cd03801">
    <property type="entry name" value="GT4_PimA-like"/>
    <property type="match status" value="1"/>
</dbReference>
<dbReference type="RefSeq" id="WP_118874571.1">
    <property type="nucleotide sequence ID" value="NZ_QWEI01000001.1"/>
</dbReference>
<dbReference type="OrthoDB" id="9803279at2"/>
<dbReference type="PANTHER" id="PTHR12526">
    <property type="entry name" value="GLYCOSYLTRANSFERASE"/>
    <property type="match status" value="1"/>
</dbReference>
<dbReference type="Gene3D" id="3.40.50.2000">
    <property type="entry name" value="Glycogen Phosphorylase B"/>
    <property type="match status" value="2"/>
</dbReference>
<evidence type="ECO:0000313" key="3">
    <source>
        <dbReference type="Proteomes" id="UP000265692"/>
    </source>
</evidence>
<gene>
    <name evidence="2" type="ORF">D1B33_01555</name>
</gene>